<protein>
    <submittedName>
        <fullName evidence="2">Uncharacterized protein</fullName>
    </submittedName>
</protein>
<proteinExistence type="predicted"/>
<name>A0A195DU09_9HYME</name>
<dbReference type="Proteomes" id="UP000078492">
    <property type="component" value="Unassembled WGS sequence"/>
</dbReference>
<dbReference type="EMBL" id="KQ980390">
    <property type="protein sequence ID" value="KYN16247.1"/>
    <property type="molecule type" value="Genomic_DNA"/>
</dbReference>
<feature type="region of interest" description="Disordered" evidence="1">
    <location>
        <begin position="85"/>
        <end position="109"/>
    </location>
</feature>
<gene>
    <name evidence="2" type="ORF">ALC57_11458</name>
</gene>
<keyword evidence="3" id="KW-1185">Reference proteome</keyword>
<sequence length="146" mass="17148">RSRSSLFRQGSRCSLRHVLAPENFPSPREMRLTSRHRPMLLAVENNSSTFLRLANHPNRVSFLRDRRKVHCSLFLSRFTTWRREREKKDRQTRNAPLGKSEYPMQNFPRENHLIPQPRSLFPQTGMKYLFAYASLGPAAVSELPAR</sequence>
<feature type="non-terminal residue" evidence="2">
    <location>
        <position position="1"/>
    </location>
</feature>
<organism evidence="2 3">
    <name type="scientific">Trachymyrmex cornetzi</name>
    <dbReference type="NCBI Taxonomy" id="471704"/>
    <lineage>
        <taxon>Eukaryota</taxon>
        <taxon>Metazoa</taxon>
        <taxon>Ecdysozoa</taxon>
        <taxon>Arthropoda</taxon>
        <taxon>Hexapoda</taxon>
        <taxon>Insecta</taxon>
        <taxon>Pterygota</taxon>
        <taxon>Neoptera</taxon>
        <taxon>Endopterygota</taxon>
        <taxon>Hymenoptera</taxon>
        <taxon>Apocrita</taxon>
        <taxon>Aculeata</taxon>
        <taxon>Formicoidea</taxon>
        <taxon>Formicidae</taxon>
        <taxon>Myrmicinae</taxon>
        <taxon>Trachymyrmex</taxon>
    </lineage>
</organism>
<dbReference type="AlphaFoldDB" id="A0A195DU09"/>
<evidence type="ECO:0000256" key="1">
    <source>
        <dbReference type="SAM" id="MobiDB-lite"/>
    </source>
</evidence>
<evidence type="ECO:0000313" key="2">
    <source>
        <dbReference type="EMBL" id="KYN16247.1"/>
    </source>
</evidence>
<evidence type="ECO:0000313" key="3">
    <source>
        <dbReference type="Proteomes" id="UP000078492"/>
    </source>
</evidence>
<accession>A0A195DU09</accession>
<reference evidence="2 3" key="1">
    <citation type="submission" date="2015-09" db="EMBL/GenBank/DDBJ databases">
        <title>Trachymyrmex cornetzi WGS genome.</title>
        <authorList>
            <person name="Nygaard S."/>
            <person name="Hu H."/>
            <person name="Boomsma J."/>
            <person name="Zhang G."/>
        </authorList>
    </citation>
    <scope>NUCLEOTIDE SEQUENCE [LARGE SCALE GENOMIC DNA]</scope>
    <source>
        <strain evidence="2">Tcor2-1</strain>
        <tissue evidence="2">Whole body</tissue>
    </source>
</reference>